<accession>A0ABS9IZ98</accession>
<dbReference type="RefSeq" id="WP_236957481.1">
    <property type="nucleotide sequence ID" value="NZ_JAETXX010000001.1"/>
</dbReference>
<name>A0ABS9IZ98_9FLAO</name>
<organism evidence="1 2">
    <name type="scientific">Joostella atrarenae</name>
    <dbReference type="NCBI Taxonomy" id="679257"/>
    <lineage>
        <taxon>Bacteria</taxon>
        <taxon>Pseudomonadati</taxon>
        <taxon>Bacteroidota</taxon>
        <taxon>Flavobacteriia</taxon>
        <taxon>Flavobacteriales</taxon>
        <taxon>Flavobacteriaceae</taxon>
        <taxon>Joostella</taxon>
    </lineage>
</organism>
<dbReference type="EMBL" id="JAETXX010000001">
    <property type="protein sequence ID" value="MCF8713511.1"/>
    <property type="molecule type" value="Genomic_DNA"/>
</dbReference>
<evidence type="ECO:0000313" key="1">
    <source>
        <dbReference type="EMBL" id="MCF8713511.1"/>
    </source>
</evidence>
<sequence length="82" mass="9484">MILESIKELPLGYSEVEYQLKKYGVTRTDFNAGKSIKVYAEELGGNDFISLNYYITSTAENLKPCEMPQQKVIHFLKNYKKL</sequence>
<keyword evidence="2" id="KW-1185">Reference proteome</keyword>
<gene>
    <name evidence="1" type="ORF">JM658_01615</name>
</gene>
<reference evidence="1 2" key="1">
    <citation type="submission" date="2021-01" db="EMBL/GenBank/DDBJ databases">
        <title>Genome sequencing of Joostella atrarenae M1-2 (= KCTC 23194).</title>
        <authorList>
            <person name="Zakaria M.R."/>
            <person name="Lam M.Q."/>
            <person name="Chong C.S."/>
        </authorList>
    </citation>
    <scope>NUCLEOTIDE SEQUENCE [LARGE SCALE GENOMIC DNA]</scope>
    <source>
        <strain evidence="1 2">M1-2</strain>
    </source>
</reference>
<evidence type="ECO:0000313" key="2">
    <source>
        <dbReference type="Proteomes" id="UP000829517"/>
    </source>
</evidence>
<dbReference type="Proteomes" id="UP000829517">
    <property type="component" value="Unassembled WGS sequence"/>
</dbReference>
<protein>
    <submittedName>
        <fullName evidence="1">Peptide methionine sulfoxide reductase</fullName>
    </submittedName>
</protein>
<comment type="caution">
    <text evidence="1">The sequence shown here is derived from an EMBL/GenBank/DDBJ whole genome shotgun (WGS) entry which is preliminary data.</text>
</comment>
<proteinExistence type="predicted"/>